<keyword evidence="2" id="KW-1185">Reference proteome</keyword>
<dbReference type="Proteomes" id="UP001484239">
    <property type="component" value="Unassembled WGS sequence"/>
</dbReference>
<comment type="caution">
    <text evidence="1">The sequence shown here is derived from an EMBL/GenBank/DDBJ whole genome shotgun (WGS) entry which is preliminary data.</text>
</comment>
<dbReference type="RefSeq" id="WP_405279093.1">
    <property type="nucleotide sequence ID" value="NZ_JBBHLI010000014.1"/>
</dbReference>
<dbReference type="EMBL" id="JBBHLI010000014">
    <property type="protein sequence ID" value="MEK9502721.1"/>
    <property type="molecule type" value="Genomic_DNA"/>
</dbReference>
<evidence type="ECO:0000313" key="1">
    <source>
        <dbReference type="EMBL" id="MEK9502721.1"/>
    </source>
</evidence>
<sequence length="710" mass="73510">MRGDDDFVTEPLRLTLLGLPPAPGAFAAALDAFQAELDRVFFAAGTTRDAVLTTDWATSLDPSLFPAAIAQTVLDDPTHDRDLRDLLDGRSSLIGLLGGTSVDVALLDRIAAAGGLDSLFQAVAGNPSLAGTSEAVGAPVHATSISSAAELDEAMTRAWAAAREIDPTTATGELLQAYGLTLGALGLVTGPGGAVVTAGLGSALWAYQTYLEGQANLLPRHFVEGSLNFDLDVSVFEEDRPGPATWSDVVVSARSEGWTMDKVVADFLLNLAGNADAYTAWVKRLEDLPSTFIKDATGWLFTTQLGTLPVAESGYVEIPPEVWTDIDVTGAPWSEGRLASGDAVEITSATTLEPIRAGEALLTVETDLSRFGHATPAFQRREVAVLPIEIDIQAGETTVDPGAVVELQITVTNALDTGLEWILSAGATWAEDPGEIGEGVWSAAVRTPASSEQFPVQVTAISTATGGARDTPGAPARSATVRISAVSVIVDPPTAILSEGENRQFQAIVLGADDTAVTWSAFDPEGMPAAIGAGGLFTAPSLTGSYLVVATSVEDPTAEGYANVTVAGRCYWTMEVQGPYGGRWSGPIVTHVYAGEVFEQSAYTMTFVQSEDSDLLGVVQALGPAAGEGPGSWTATMSFSPGVGTTWTAGDTQDPPSSVSFNVTSNDGEVVEGSVTGVAFIPIGGGETHSAGYALSFRSLNGLGEGTCSQ</sequence>
<gene>
    <name evidence="1" type="ORF">WI372_17125</name>
</gene>
<protein>
    <submittedName>
        <fullName evidence="1">Uncharacterized protein</fullName>
    </submittedName>
</protein>
<reference evidence="1 2" key="1">
    <citation type="submission" date="2024-02" db="EMBL/GenBank/DDBJ databases">
        <title>A novel Gemmatimonadota bacterium.</title>
        <authorList>
            <person name="Du Z.-J."/>
            <person name="Ye Y.-Q."/>
        </authorList>
    </citation>
    <scope>NUCLEOTIDE SEQUENCE [LARGE SCALE GENOMIC DNA]</scope>
    <source>
        <strain evidence="1 2">DH-20</strain>
    </source>
</reference>
<name>A0ABU9ED93_9BACT</name>
<proteinExistence type="predicted"/>
<organism evidence="1 2">
    <name type="scientific">Gaopeijia maritima</name>
    <dbReference type="NCBI Taxonomy" id="3119007"/>
    <lineage>
        <taxon>Bacteria</taxon>
        <taxon>Pseudomonadati</taxon>
        <taxon>Gemmatimonadota</taxon>
        <taxon>Longimicrobiia</taxon>
        <taxon>Gaopeijiales</taxon>
        <taxon>Gaopeijiaceae</taxon>
        <taxon>Gaopeijia</taxon>
    </lineage>
</organism>
<accession>A0ABU9ED93</accession>
<evidence type="ECO:0000313" key="2">
    <source>
        <dbReference type="Proteomes" id="UP001484239"/>
    </source>
</evidence>